<feature type="signal peptide" evidence="1">
    <location>
        <begin position="1"/>
        <end position="17"/>
    </location>
</feature>
<proteinExistence type="predicted"/>
<evidence type="ECO:0008006" key="4">
    <source>
        <dbReference type="Google" id="ProtNLM"/>
    </source>
</evidence>
<dbReference type="EMBL" id="UYSG01003630">
    <property type="protein sequence ID" value="VDL58198.1"/>
    <property type="molecule type" value="Genomic_DNA"/>
</dbReference>
<sequence length="85" mass="9349">MLKGLVLVFTLFERAQTQQSQPIRDDFLGEVRIPLSKIHKKLASKSDNTNEASGNTCGRMNMLGSSSPHQVYFEGHLAVCRSGLG</sequence>
<reference evidence="2 3" key="1">
    <citation type="submission" date="2018-11" db="EMBL/GenBank/DDBJ databases">
        <authorList>
            <consortium name="Pathogen Informatics"/>
        </authorList>
    </citation>
    <scope>NUCLEOTIDE SEQUENCE [LARGE SCALE GENOMIC DNA]</scope>
</reference>
<dbReference type="AlphaFoldDB" id="A0A3P6ZKW3"/>
<evidence type="ECO:0000313" key="3">
    <source>
        <dbReference type="Proteomes" id="UP000274504"/>
    </source>
</evidence>
<keyword evidence="1" id="KW-0732">Signal</keyword>
<evidence type="ECO:0000256" key="1">
    <source>
        <dbReference type="SAM" id="SignalP"/>
    </source>
</evidence>
<gene>
    <name evidence="2" type="ORF">HDID_LOCUS5880</name>
</gene>
<dbReference type="Proteomes" id="UP000274504">
    <property type="component" value="Unassembled WGS sequence"/>
</dbReference>
<protein>
    <recommendedName>
        <fullName evidence="4">Secreted protein</fullName>
    </recommendedName>
</protein>
<organism evidence="2 3">
    <name type="scientific">Hymenolepis diminuta</name>
    <name type="common">Rat tapeworm</name>
    <dbReference type="NCBI Taxonomy" id="6216"/>
    <lineage>
        <taxon>Eukaryota</taxon>
        <taxon>Metazoa</taxon>
        <taxon>Spiralia</taxon>
        <taxon>Lophotrochozoa</taxon>
        <taxon>Platyhelminthes</taxon>
        <taxon>Cestoda</taxon>
        <taxon>Eucestoda</taxon>
        <taxon>Cyclophyllidea</taxon>
        <taxon>Hymenolepididae</taxon>
        <taxon>Hymenolepis</taxon>
    </lineage>
</organism>
<accession>A0A3P6ZKW3</accession>
<name>A0A3P6ZKW3_HYMDI</name>
<evidence type="ECO:0000313" key="2">
    <source>
        <dbReference type="EMBL" id="VDL58198.1"/>
    </source>
</evidence>
<feature type="chain" id="PRO_5017963276" description="Secreted protein" evidence="1">
    <location>
        <begin position="18"/>
        <end position="85"/>
    </location>
</feature>